<evidence type="ECO:0000259" key="8">
    <source>
        <dbReference type="Pfam" id="PF18913"/>
    </source>
</evidence>
<dbReference type="PANTHER" id="PTHR11556">
    <property type="entry name" value="FRUCTOSE-1,6-BISPHOSPHATASE-RELATED"/>
    <property type="match status" value="1"/>
</dbReference>
<evidence type="ECO:0000259" key="7">
    <source>
        <dbReference type="Pfam" id="PF00316"/>
    </source>
</evidence>
<dbReference type="InterPro" id="IPR028343">
    <property type="entry name" value="FBPtase"/>
</dbReference>
<feature type="domain" description="Fructose-1-6-bisphosphatase class 1 C-terminal" evidence="8">
    <location>
        <begin position="234"/>
        <end position="365"/>
    </location>
</feature>
<proteinExistence type="inferred from homology"/>
<evidence type="ECO:0000256" key="3">
    <source>
        <dbReference type="ARBA" id="ARBA00013093"/>
    </source>
</evidence>
<accession>A0ABQ6MG64</accession>
<evidence type="ECO:0000313" key="10">
    <source>
        <dbReference type="Proteomes" id="UP001165060"/>
    </source>
</evidence>
<protein>
    <recommendedName>
        <fullName evidence="3">fructose-bisphosphatase</fullName>
        <ecNumber evidence="3">3.1.3.11</ecNumber>
    </recommendedName>
</protein>
<keyword evidence="10" id="KW-1185">Reference proteome</keyword>
<comment type="catalytic activity">
    <reaction evidence="1">
        <text>beta-D-fructose 1,6-bisphosphate + H2O = beta-D-fructose 6-phosphate + phosphate</text>
        <dbReference type="Rhea" id="RHEA:11064"/>
        <dbReference type="ChEBI" id="CHEBI:15377"/>
        <dbReference type="ChEBI" id="CHEBI:32966"/>
        <dbReference type="ChEBI" id="CHEBI:43474"/>
        <dbReference type="ChEBI" id="CHEBI:57634"/>
        <dbReference type="EC" id="3.1.3.11"/>
    </reaction>
</comment>
<dbReference type="Gene3D" id="3.40.190.80">
    <property type="match status" value="1"/>
</dbReference>
<dbReference type="Pfam" id="PF00316">
    <property type="entry name" value="FBPase"/>
    <property type="match status" value="1"/>
</dbReference>
<sequence length="377" mass="40807">MEADPLSSSSSGWNVPYKSHLEKKKLRTFSRFLEVQCWKSPEMAPLEQTFAAVAQACAQISRMVQRAQTDDIYGVATGKDGEQLEENVQGEVQQKLDVVCNEIMLRAFCGSSDSIAAVASEEEDDARLCSAVMDNQVTVGDYVAVFDPIDGSKNVDSSLPVGTIFGIYKYKRTPPAGTGSFLQKGTEMVAAGYALYSATTVLVLTMGNGVDGFTLDPDKREFFHTHPDMRIPACGPLVCFNEGLFNTMSPPIRAYLKQVKTAGIVKSDGTKIAASGRYVGALVADAHNVLINGGLYGYPGTVTKPNGKIRLMYESNPMAMILEQAGGAGSTGKGRIREVEPTEIHQRVPTFLGSVDNIFELEQCVQYYGEDDEADSA</sequence>
<dbReference type="Gene3D" id="3.30.540.10">
    <property type="entry name" value="Fructose-1,6-Bisphosphatase, subunit A, domain 1"/>
    <property type="match status" value="1"/>
</dbReference>
<dbReference type="HAMAP" id="MF_01855">
    <property type="entry name" value="FBPase_class1"/>
    <property type="match status" value="1"/>
</dbReference>
<dbReference type="Pfam" id="PF18913">
    <property type="entry name" value="FBPase_C"/>
    <property type="match status" value="1"/>
</dbReference>
<dbReference type="InterPro" id="IPR044015">
    <property type="entry name" value="FBPase_C_dom"/>
</dbReference>
<evidence type="ECO:0000256" key="1">
    <source>
        <dbReference type="ARBA" id="ARBA00001273"/>
    </source>
</evidence>
<dbReference type="InterPro" id="IPR000146">
    <property type="entry name" value="FBPase_class-1"/>
</dbReference>
<dbReference type="PIRSF" id="PIRSF500210">
    <property type="entry name" value="FBPtase"/>
    <property type="match status" value="1"/>
</dbReference>
<name>A0ABQ6MG64_9STRA</name>
<dbReference type="PRINTS" id="PR00115">
    <property type="entry name" value="F16BPHPHTASE"/>
</dbReference>
<evidence type="ECO:0000256" key="4">
    <source>
        <dbReference type="ARBA" id="ARBA00022801"/>
    </source>
</evidence>
<feature type="domain" description="Fructose-1-6-bisphosphatase class I N-terminal" evidence="7">
    <location>
        <begin position="42"/>
        <end position="227"/>
    </location>
</feature>
<keyword evidence="5 6" id="KW-0119">Carbohydrate metabolism</keyword>
<organism evidence="9 10">
    <name type="scientific">Tetraparma gracilis</name>
    <dbReference type="NCBI Taxonomy" id="2962635"/>
    <lineage>
        <taxon>Eukaryota</taxon>
        <taxon>Sar</taxon>
        <taxon>Stramenopiles</taxon>
        <taxon>Ochrophyta</taxon>
        <taxon>Bolidophyceae</taxon>
        <taxon>Parmales</taxon>
        <taxon>Triparmaceae</taxon>
        <taxon>Tetraparma</taxon>
    </lineage>
</organism>
<dbReference type="EMBL" id="BRYB01000223">
    <property type="protein sequence ID" value="GMI25630.1"/>
    <property type="molecule type" value="Genomic_DNA"/>
</dbReference>
<dbReference type="InterPro" id="IPR033391">
    <property type="entry name" value="FBPase_N"/>
</dbReference>
<evidence type="ECO:0000256" key="2">
    <source>
        <dbReference type="ARBA" id="ARBA00010941"/>
    </source>
</evidence>
<dbReference type="CDD" id="cd00354">
    <property type="entry name" value="FBPase"/>
    <property type="match status" value="1"/>
</dbReference>
<evidence type="ECO:0000256" key="5">
    <source>
        <dbReference type="ARBA" id="ARBA00023277"/>
    </source>
</evidence>
<keyword evidence="4 6" id="KW-0378">Hydrolase</keyword>
<dbReference type="SUPFAM" id="SSF56655">
    <property type="entry name" value="Carbohydrate phosphatase"/>
    <property type="match status" value="1"/>
</dbReference>
<comment type="caution">
    <text evidence="9">The sequence shown here is derived from an EMBL/GenBank/DDBJ whole genome shotgun (WGS) entry which is preliminary data.</text>
</comment>
<dbReference type="PIRSF" id="PIRSF000904">
    <property type="entry name" value="FBPtase_SBPase"/>
    <property type="match status" value="1"/>
</dbReference>
<evidence type="ECO:0000313" key="9">
    <source>
        <dbReference type="EMBL" id="GMI25630.1"/>
    </source>
</evidence>
<reference evidence="9 10" key="1">
    <citation type="journal article" date="2023" name="Commun. Biol.">
        <title>Genome analysis of Parmales, the sister group of diatoms, reveals the evolutionary specialization of diatoms from phago-mixotrophs to photoautotrophs.</title>
        <authorList>
            <person name="Ban H."/>
            <person name="Sato S."/>
            <person name="Yoshikawa S."/>
            <person name="Yamada K."/>
            <person name="Nakamura Y."/>
            <person name="Ichinomiya M."/>
            <person name="Sato N."/>
            <person name="Blanc-Mathieu R."/>
            <person name="Endo H."/>
            <person name="Kuwata A."/>
            <person name="Ogata H."/>
        </authorList>
    </citation>
    <scope>NUCLEOTIDE SEQUENCE [LARGE SCALE GENOMIC DNA]</scope>
</reference>
<evidence type="ECO:0000256" key="6">
    <source>
        <dbReference type="RuleBase" id="RU000508"/>
    </source>
</evidence>
<comment type="similarity">
    <text evidence="2 6">Belongs to the FBPase class 1 family.</text>
</comment>
<dbReference type="Proteomes" id="UP001165060">
    <property type="component" value="Unassembled WGS sequence"/>
</dbReference>
<dbReference type="PANTHER" id="PTHR11556:SF41">
    <property type="entry name" value="FRUCTOSE-1,6-BISPHOSPHATASE, CYTOSOLIC"/>
    <property type="match status" value="1"/>
</dbReference>
<gene>
    <name evidence="9" type="ORF">TeGR_g4386</name>
</gene>
<dbReference type="EC" id="3.1.3.11" evidence="3"/>